<reference evidence="3" key="2">
    <citation type="journal article" date="2023" name="Microbiol Resour">
        <title>Decontamination and Annotation of the Draft Genome Sequence of the Oomycete Lagenidium giganteum ARSEF 373.</title>
        <authorList>
            <person name="Morgan W.R."/>
            <person name="Tartar A."/>
        </authorList>
    </citation>
    <scope>NUCLEOTIDE SEQUENCE</scope>
    <source>
        <strain evidence="3">ARSEF 373</strain>
    </source>
</reference>
<evidence type="ECO:0000313" key="3">
    <source>
        <dbReference type="EMBL" id="DAZ93347.1"/>
    </source>
</evidence>
<comment type="caution">
    <text evidence="3">The sequence shown here is derived from an EMBL/GenBank/DDBJ whole genome shotgun (WGS) entry which is preliminary data.</text>
</comment>
<sequence>MMMWLTTTLRSTQSLRQRVRVVQQRAFAASASHQTSTLEDPSVMDHLVCPISKLPLRYDAARGLIICPEIRVAYPVRNGVPVLVPTEGRILRDDEEA</sequence>
<organism evidence="3 4">
    <name type="scientific">Lagenidium giganteum</name>
    <dbReference type="NCBI Taxonomy" id="4803"/>
    <lineage>
        <taxon>Eukaryota</taxon>
        <taxon>Sar</taxon>
        <taxon>Stramenopiles</taxon>
        <taxon>Oomycota</taxon>
        <taxon>Peronosporomycetes</taxon>
        <taxon>Pythiales</taxon>
        <taxon>Pythiaceae</taxon>
    </lineage>
</organism>
<protein>
    <recommendedName>
        <fullName evidence="2">Protein preY, mitochondrial</fullName>
    </recommendedName>
</protein>
<dbReference type="PANTHER" id="PTHR33505">
    <property type="entry name" value="ZGC:162634"/>
    <property type="match status" value="1"/>
</dbReference>
<dbReference type="InterPro" id="IPR005651">
    <property type="entry name" value="Trm112-like"/>
</dbReference>
<dbReference type="SUPFAM" id="SSF158997">
    <property type="entry name" value="Trm112p-like"/>
    <property type="match status" value="1"/>
</dbReference>
<dbReference type="Pfam" id="PF03966">
    <property type="entry name" value="Trm112p"/>
    <property type="match status" value="1"/>
</dbReference>
<name>A0AAV2YEX5_9STRA</name>
<evidence type="ECO:0000256" key="2">
    <source>
        <dbReference type="ARBA" id="ARBA00040939"/>
    </source>
</evidence>
<comment type="similarity">
    <text evidence="1">Belongs to the PREY family.</text>
</comment>
<gene>
    <name evidence="3" type="ORF">N0F65_011873</name>
</gene>
<keyword evidence="4" id="KW-1185">Reference proteome</keyword>
<dbReference type="Proteomes" id="UP001146120">
    <property type="component" value="Unassembled WGS sequence"/>
</dbReference>
<reference evidence="3" key="1">
    <citation type="submission" date="2022-11" db="EMBL/GenBank/DDBJ databases">
        <authorList>
            <person name="Morgan W.R."/>
            <person name="Tartar A."/>
        </authorList>
    </citation>
    <scope>NUCLEOTIDE SEQUENCE</scope>
    <source>
        <strain evidence="3">ARSEF 373</strain>
    </source>
</reference>
<dbReference type="EMBL" id="DAKRPA010000323">
    <property type="protein sequence ID" value="DAZ93347.1"/>
    <property type="molecule type" value="Genomic_DNA"/>
</dbReference>
<evidence type="ECO:0000313" key="4">
    <source>
        <dbReference type="Proteomes" id="UP001146120"/>
    </source>
</evidence>
<proteinExistence type="inferred from homology"/>
<dbReference type="PANTHER" id="PTHR33505:SF4">
    <property type="entry name" value="PROTEIN PREY, MITOCHONDRIAL"/>
    <property type="match status" value="1"/>
</dbReference>
<dbReference type="Gene3D" id="2.20.25.10">
    <property type="match status" value="1"/>
</dbReference>
<accession>A0AAV2YEX5</accession>
<evidence type="ECO:0000256" key="1">
    <source>
        <dbReference type="ARBA" id="ARBA00038479"/>
    </source>
</evidence>
<dbReference type="AlphaFoldDB" id="A0AAV2YEX5"/>